<dbReference type="Gene3D" id="1.20.1250.20">
    <property type="entry name" value="MFS general substrate transporter like domains"/>
    <property type="match status" value="1"/>
</dbReference>
<evidence type="ECO:0000313" key="10">
    <source>
        <dbReference type="Proteomes" id="UP000196655"/>
    </source>
</evidence>
<feature type="transmembrane region" description="Helical" evidence="7">
    <location>
        <begin position="77"/>
        <end position="97"/>
    </location>
</feature>
<evidence type="ECO:0000259" key="8">
    <source>
        <dbReference type="PROSITE" id="PS50850"/>
    </source>
</evidence>
<dbReference type="GO" id="GO:0022857">
    <property type="term" value="F:transmembrane transporter activity"/>
    <property type="evidence" value="ECO:0007669"/>
    <property type="project" value="InterPro"/>
</dbReference>
<dbReference type="PROSITE" id="PS50850">
    <property type="entry name" value="MFS"/>
    <property type="match status" value="1"/>
</dbReference>
<dbReference type="InterPro" id="IPR020846">
    <property type="entry name" value="MFS_dom"/>
</dbReference>
<keyword evidence="2" id="KW-0813">Transport</keyword>
<dbReference type="PANTHER" id="PTHR42718:SF46">
    <property type="entry name" value="BLR6921 PROTEIN"/>
    <property type="match status" value="1"/>
</dbReference>
<reference evidence="10" key="1">
    <citation type="submission" date="2017-05" db="EMBL/GenBank/DDBJ databases">
        <authorList>
            <person name="Macchi M."/>
            <person name="Festa S."/>
            <person name="Coppotelli B.M."/>
            <person name="Morelli I.S."/>
        </authorList>
    </citation>
    <scope>NUCLEOTIDE SEQUENCE [LARGE SCALE GENOMIC DNA]</scope>
    <source>
        <strain evidence="10">I</strain>
    </source>
</reference>
<feature type="transmembrane region" description="Helical" evidence="7">
    <location>
        <begin position="267"/>
        <end position="290"/>
    </location>
</feature>
<feature type="transmembrane region" description="Helical" evidence="7">
    <location>
        <begin position="195"/>
        <end position="216"/>
    </location>
</feature>
<protein>
    <recommendedName>
        <fullName evidence="8">Major facilitator superfamily (MFS) profile domain-containing protein</fullName>
    </recommendedName>
</protein>
<organism evidence="9 10">
    <name type="scientific">Inquilinus limosus</name>
    <dbReference type="NCBI Taxonomy" id="171674"/>
    <lineage>
        <taxon>Bacteria</taxon>
        <taxon>Pseudomonadati</taxon>
        <taxon>Pseudomonadota</taxon>
        <taxon>Alphaproteobacteria</taxon>
        <taxon>Rhodospirillales</taxon>
        <taxon>Rhodospirillaceae</taxon>
        <taxon>Inquilinus</taxon>
    </lineage>
</organism>
<sequence length="471" mass="49284">MSTALSPRSRTIALIVAGAFFMEQLDTTIIATAVPEIARALAVEPLSLNLAMTAYILSLAAFVPISGKIADRFGTRTVFAAATLIFTAASFLCGIADSLEALVAARVLQGLGGAMMAPIGRLIVLRSVSKSEMVEAMAWVLLPAMVAPVIGPALGGLITTYASWRWVFFINIPLGLVALVLILTRIEQFRQEEPVRFDIPGFLLTALCFASAAAGVEAIAHGLGGLNLALGIFAVSGAAMVAYLLHARRRPQPVLDLSLLTVPTFRWSLVGGSVFRLSVGGLPFLLPVAFQLGFGYSALEGGLIVLVPAVGGLAMKAFSTRILKTYGFRSSLIVSGFVCGVLLVGYAAMTVNWPLPAIAAVLLVFGLCRSLNMNAYGTVSYADVETPRMAAATSLFLTFQNLSTGFGVAVAALAVRLAQGLAPEAAPVAHFSGAFALLAAICFVSVGFSFLLERTAGDEVSGYAASRLARR</sequence>
<dbReference type="PRINTS" id="PR01036">
    <property type="entry name" value="TCRTETB"/>
</dbReference>
<dbReference type="OrthoDB" id="9812221at2"/>
<proteinExistence type="predicted"/>
<feature type="transmembrane region" description="Helical" evidence="7">
    <location>
        <begin position="326"/>
        <end position="347"/>
    </location>
</feature>
<dbReference type="RefSeq" id="WP_088149174.1">
    <property type="nucleotide sequence ID" value="NZ_NHON01000001.1"/>
</dbReference>
<keyword evidence="10" id="KW-1185">Reference proteome</keyword>
<evidence type="ECO:0000256" key="7">
    <source>
        <dbReference type="SAM" id="Phobius"/>
    </source>
</evidence>
<evidence type="ECO:0000256" key="1">
    <source>
        <dbReference type="ARBA" id="ARBA00004651"/>
    </source>
</evidence>
<dbReference type="GO" id="GO:0005886">
    <property type="term" value="C:plasma membrane"/>
    <property type="evidence" value="ECO:0007669"/>
    <property type="project" value="UniProtKB-SubCell"/>
</dbReference>
<feature type="transmembrane region" description="Helical" evidence="7">
    <location>
        <begin position="164"/>
        <end position="183"/>
    </location>
</feature>
<keyword evidence="6 7" id="KW-0472">Membrane</keyword>
<evidence type="ECO:0000256" key="4">
    <source>
        <dbReference type="ARBA" id="ARBA00022692"/>
    </source>
</evidence>
<feature type="transmembrane region" description="Helical" evidence="7">
    <location>
        <begin position="353"/>
        <end position="371"/>
    </location>
</feature>
<feature type="transmembrane region" description="Helical" evidence="7">
    <location>
        <begin position="136"/>
        <end position="158"/>
    </location>
</feature>
<name>A0A211ZVE5_9PROT</name>
<feature type="transmembrane region" description="Helical" evidence="7">
    <location>
        <begin position="228"/>
        <end position="246"/>
    </location>
</feature>
<keyword evidence="5 7" id="KW-1133">Transmembrane helix</keyword>
<feature type="transmembrane region" description="Helical" evidence="7">
    <location>
        <begin position="429"/>
        <end position="452"/>
    </location>
</feature>
<gene>
    <name evidence="9" type="ORF">BWR60_01235</name>
</gene>
<dbReference type="EMBL" id="NHON01000001">
    <property type="protein sequence ID" value="OWJ69184.1"/>
    <property type="molecule type" value="Genomic_DNA"/>
</dbReference>
<evidence type="ECO:0000256" key="6">
    <source>
        <dbReference type="ARBA" id="ARBA00023136"/>
    </source>
</evidence>
<feature type="transmembrane region" description="Helical" evidence="7">
    <location>
        <begin position="392"/>
        <end position="417"/>
    </location>
</feature>
<comment type="caution">
    <text evidence="9">The sequence shown here is derived from an EMBL/GenBank/DDBJ whole genome shotgun (WGS) entry which is preliminary data.</text>
</comment>
<dbReference type="Pfam" id="PF07690">
    <property type="entry name" value="MFS_1"/>
    <property type="match status" value="1"/>
</dbReference>
<comment type="subcellular location">
    <subcellularLocation>
        <location evidence="1">Cell membrane</location>
        <topology evidence="1">Multi-pass membrane protein</topology>
    </subcellularLocation>
</comment>
<keyword evidence="4 7" id="KW-0812">Transmembrane</keyword>
<feature type="transmembrane region" description="Helical" evidence="7">
    <location>
        <begin position="296"/>
        <end position="314"/>
    </location>
</feature>
<dbReference type="SUPFAM" id="SSF103473">
    <property type="entry name" value="MFS general substrate transporter"/>
    <property type="match status" value="1"/>
</dbReference>
<dbReference type="InterPro" id="IPR036259">
    <property type="entry name" value="MFS_trans_sf"/>
</dbReference>
<evidence type="ECO:0000256" key="5">
    <source>
        <dbReference type="ARBA" id="ARBA00022989"/>
    </source>
</evidence>
<keyword evidence="3" id="KW-1003">Cell membrane</keyword>
<dbReference type="PANTHER" id="PTHR42718">
    <property type="entry name" value="MAJOR FACILITATOR SUPERFAMILY MULTIDRUG TRANSPORTER MFSC"/>
    <property type="match status" value="1"/>
</dbReference>
<accession>A0A211ZVE5</accession>
<feature type="transmembrane region" description="Helical" evidence="7">
    <location>
        <begin position="46"/>
        <end position="65"/>
    </location>
</feature>
<evidence type="ECO:0000256" key="3">
    <source>
        <dbReference type="ARBA" id="ARBA00022475"/>
    </source>
</evidence>
<feature type="domain" description="Major facilitator superfamily (MFS) profile" evidence="8">
    <location>
        <begin position="12"/>
        <end position="457"/>
    </location>
</feature>
<dbReference type="Proteomes" id="UP000196655">
    <property type="component" value="Unassembled WGS sequence"/>
</dbReference>
<feature type="transmembrane region" description="Helical" evidence="7">
    <location>
        <begin position="12"/>
        <end position="34"/>
    </location>
</feature>
<evidence type="ECO:0000256" key="2">
    <source>
        <dbReference type="ARBA" id="ARBA00022448"/>
    </source>
</evidence>
<dbReference type="InterPro" id="IPR011701">
    <property type="entry name" value="MFS"/>
</dbReference>
<dbReference type="AlphaFoldDB" id="A0A211ZVE5"/>
<dbReference type="Gene3D" id="1.20.1720.10">
    <property type="entry name" value="Multidrug resistance protein D"/>
    <property type="match status" value="1"/>
</dbReference>
<feature type="transmembrane region" description="Helical" evidence="7">
    <location>
        <begin position="103"/>
        <end position="124"/>
    </location>
</feature>
<evidence type="ECO:0000313" key="9">
    <source>
        <dbReference type="EMBL" id="OWJ69184.1"/>
    </source>
</evidence>